<dbReference type="Proteomes" id="UP000386847">
    <property type="component" value="Chromosome"/>
</dbReference>
<sequence>MAGVGAAVVLRAYCGTIRARGRPAMSPDQVPAALVITMWEQYGSGMTDVADRVGRQLSLPVTGQAFSSEDLEAQEEAEERNGGFLDRLAAVLGAVPSGLSAAKAADVNEREGFEQLVADNRALVLSMAAQGGIILGHDATKILAGRPNTLHVKFVGPVEERVARAAADRGIGTERARRRQEREDRVRVEMADRFNRWDPRGTDYWDLIVNTTTLGTDGAADLVVRAAGRIRG</sequence>
<evidence type="ECO:0008006" key="3">
    <source>
        <dbReference type="Google" id="ProtNLM"/>
    </source>
</evidence>
<name>A0A5Q2FD15_9ACTN</name>
<evidence type="ECO:0000313" key="1">
    <source>
        <dbReference type="EMBL" id="QGF22973.1"/>
    </source>
</evidence>
<dbReference type="AlphaFoldDB" id="A0A5Q2FD15"/>
<protein>
    <recommendedName>
        <fullName evidence="3">Cytidylate kinase</fullName>
    </recommendedName>
</protein>
<dbReference type="Pfam" id="PF13189">
    <property type="entry name" value="Cytidylate_kin2"/>
    <property type="match status" value="1"/>
</dbReference>
<gene>
    <name evidence="1" type="ORF">Rai3103_04025</name>
</gene>
<organism evidence="1 2">
    <name type="scientific">Raineyella fluvialis</name>
    <dbReference type="NCBI Taxonomy" id="2662261"/>
    <lineage>
        <taxon>Bacteria</taxon>
        <taxon>Bacillati</taxon>
        <taxon>Actinomycetota</taxon>
        <taxon>Actinomycetes</taxon>
        <taxon>Propionibacteriales</taxon>
        <taxon>Propionibacteriaceae</taxon>
        <taxon>Raineyella</taxon>
    </lineage>
</organism>
<dbReference type="KEGG" id="rain:Rai3103_04025"/>
<dbReference type="InterPro" id="IPR027417">
    <property type="entry name" value="P-loop_NTPase"/>
</dbReference>
<reference evidence="1 2" key="1">
    <citation type="submission" date="2019-10" db="EMBL/GenBank/DDBJ databases">
        <title>Genomic analysis of Raineyella sp. CBA3103.</title>
        <authorList>
            <person name="Roh S.W."/>
        </authorList>
    </citation>
    <scope>NUCLEOTIDE SEQUENCE [LARGE SCALE GENOMIC DNA]</scope>
    <source>
        <strain evidence="1 2">CBA3103</strain>
    </source>
</reference>
<keyword evidence="2" id="KW-1185">Reference proteome</keyword>
<evidence type="ECO:0000313" key="2">
    <source>
        <dbReference type="Proteomes" id="UP000386847"/>
    </source>
</evidence>
<dbReference type="EMBL" id="CP045725">
    <property type="protein sequence ID" value="QGF22973.1"/>
    <property type="molecule type" value="Genomic_DNA"/>
</dbReference>
<proteinExistence type="predicted"/>
<dbReference type="Gene3D" id="3.40.50.300">
    <property type="entry name" value="P-loop containing nucleotide triphosphate hydrolases"/>
    <property type="match status" value="1"/>
</dbReference>
<accession>A0A5Q2FD15</accession>